<dbReference type="AlphaFoldDB" id="A0AAD9Y6U1"/>
<comment type="caution">
    <text evidence="2">The sequence shown here is derived from an EMBL/GenBank/DDBJ whole genome shotgun (WGS) entry which is preliminary data.</text>
</comment>
<accession>A0AAD9Y6U1</accession>
<evidence type="ECO:0000256" key="1">
    <source>
        <dbReference type="SAM" id="MobiDB-lite"/>
    </source>
</evidence>
<name>A0AAD9Y6U1_COLKA</name>
<evidence type="ECO:0000313" key="3">
    <source>
        <dbReference type="Proteomes" id="UP001281614"/>
    </source>
</evidence>
<dbReference type="Proteomes" id="UP001281614">
    <property type="component" value="Unassembled WGS sequence"/>
</dbReference>
<dbReference type="EMBL" id="VYYT01000367">
    <property type="protein sequence ID" value="KAK2739305.1"/>
    <property type="molecule type" value="Genomic_DNA"/>
</dbReference>
<evidence type="ECO:0000313" key="2">
    <source>
        <dbReference type="EMBL" id="KAK2739305.1"/>
    </source>
</evidence>
<keyword evidence="3" id="KW-1185">Reference proteome</keyword>
<gene>
    <name evidence="2" type="ORF">CKAH01_07255</name>
</gene>
<reference evidence="2" key="1">
    <citation type="submission" date="2023-02" db="EMBL/GenBank/DDBJ databases">
        <title>Colletotrichum kahawae CIFC_Que2 genome sequencing and assembly.</title>
        <authorList>
            <person name="Baroncelli R."/>
        </authorList>
    </citation>
    <scope>NUCLEOTIDE SEQUENCE</scope>
    <source>
        <strain evidence="2">CIFC_Que2</strain>
    </source>
</reference>
<proteinExistence type="predicted"/>
<feature type="region of interest" description="Disordered" evidence="1">
    <location>
        <begin position="1"/>
        <end position="22"/>
    </location>
</feature>
<protein>
    <submittedName>
        <fullName evidence="2">Uncharacterized protein</fullName>
    </submittedName>
</protein>
<sequence length="50" mass="5713">MAPHHNPSAGDRQLDYTTAPHDPDQFHKVLHFETAREKLKTFCGGLPMLR</sequence>
<organism evidence="2 3">
    <name type="scientific">Colletotrichum kahawae</name>
    <name type="common">Coffee berry disease fungus</name>
    <dbReference type="NCBI Taxonomy" id="34407"/>
    <lineage>
        <taxon>Eukaryota</taxon>
        <taxon>Fungi</taxon>
        <taxon>Dikarya</taxon>
        <taxon>Ascomycota</taxon>
        <taxon>Pezizomycotina</taxon>
        <taxon>Sordariomycetes</taxon>
        <taxon>Hypocreomycetidae</taxon>
        <taxon>Glomerellales</taxon>
        <taxon>Glomerellaceae</taxon>
        <taxon>Colletotrichum</taxon>
        <taxon>Colletotrichum gloeosporioides species complex</taxon>
    </lineage>
</organism>